<dbReference type="eggNOG" id="KOG3752">
    <property type="taxonomic scope" value="Eukaryota"/>
</dbReference>
<dbReference type="Proteomes" id="UP000006514">
    <property type="component" value="Unassembled WGS sequence"/>
</dbReference>
<protein>
    <recommendedName>
        <fullName evidence="3">Reverse transcriptase zinc-binding domain-containing protein</fullName>
    </recommendedName>
</protein>
<reference evidence="2" key="1">
    <citation type="journal article" date="2012" name="Science">
        <title>The Paleozoic origin of enzymatic lignin decomposition reconstructed from 31 fungal genomes.</title>
        <authorList>
            <person name="Floudas D."/>
            <person name="Binder M."/>
            <person name="Riley R."/>
            <person name="Barry K."/>
            <person name="Blanchette R.A."/>
            <person name="Henrissat B."/>
            <person name="Martinez A.T."/>
            <person name="Otillar R."/>
            <person name="Spatafora J.W."/>
            <person name="Yadav J.S."/>
            <person name="Aerts A."/>
            <person name="Benoit I."/>
            <person name="Boyd A."/>
            <person name="Carlson A."/>
            <person name="Copeland A."/>
            <person name="Coutinho P.M."/>
            <person name="de Vries R.P."/>
            <person name="Ferreira P."/>
            <person name="Findley K."/>
            <person name="Foster B."/>
            <person name="Gaskell J."/>
            <person name="Glotzer D."/>
            <person name="Gorecki P."/>
            <person name="Heitman J."/>
            <person name="Hesse C."/>
            <person name="Hori C."/>
            <person name="Igarashi K."/>
            <person name="Jurgens J.A."/>
            <person name="Kallen N."/>
            <person name="Kersten P."/>
            <person name="Kohler A."/>
            <person name="Kuees U."/>
            <person name="Kumar T.K.A."/>
            <person name="Kuo A."/>
            <person name="LaButti K."/>
            <person name="Larrondo L.F."/>
            <person name="Lindquist E."/>
            <person name="Ling A."/>
            <person name="Lombard V."/>
            <person name="Lucas S."/>
            <person name="Lundell T."/>
            <person name="Martin R."/>
            <person name="McLaughlin D.J."/>
            <person name="Morgenstern I."/>
            <person name="Morin E."/>
            <person name="Murat C."/>
            <person name="Nagy L.G."/>
            <person name="Nolan M."/>
            <person name="Ohm R.A."/>
            <person name="Patyshakuliyeva A."/>
            <person name="Rokas A."/>
            <person name="Ruiz-Duenas F.J."/>
            <person name="Sabat G."/>
            <person name="Salamov A."/>
            <person name="Samejima M."/>
            <person name="Schmutz J."/>
            <person name="Slot J.C."/>
            <person name="St John F."/>
            <person name="Stenlid J."/>
            <person name="Sun H."/>
            <person name="Sun S."/>
            <person name="Syed K."/>
            <person name="Tsang A."/>
            <person name="Wiebenga A."/>
            <person name="Young D."/>
            <person name="Pisabarro A."/>
            <person name="Eastwood D.C."/>
            <person name="Martin F."/>
            <person name="Cullen D."/>
            <person name="Grigoriev I.V."/>
            <person name="Hibbett D.S."/>
        </authorList>
    </citation>
    <scope>NUCLEOTIDE SEQUENCE [LARGE SCALE GENOMIC DNA]</scope>
    <source>
        <strain evidence="2">TFB10046</strain>
    </source>
</reference>
<dbReference type="EMBL" id="JH688079">
    <property type="protein sequence ID" value="EJD33807.1"/>
    <property type="molecule type" value="Genomic_DNA"/>
</dbReference>
<evidence type="ECO:0000313" key="2">
    <source>
        <dbReference type="Proteomes" id="UP000006514"/>
    </source>
</evidence>
<dbReference type="OrthoDB" id="2752996at2759"/>
<proteinExistence type="predicted"/>
<dbReference type="AlphaFoldDB" id="J0WPK6"/>
<gene>
    <name evidence="1" type="ORF">AURDEDRAFT_76679</name>
</gene>
<dbReference type="InParanoid" id="J0WPK6"/>
<name>J0WPK6_AURST</name>
<evidence type="ECO:0000313" key="1">
    <source>
        <dbReference type="EMBL" id="EJD33807.1"/>
    </source>
</evidence>
<dbReference type="KEGG" id="adl:AURDEDRAFT_76679"/>
<accession>J0WPK6</accession>
<organism evidence="1 2">
    <name type="scientific">Auricularia subglabra (strain TFB-10046 / SS5)</name>
    <name type="common">White-rot fungus</name>
    <name type="synonym">Auricularia delicata (strain TFB10046)</name>
    <dbReference type="NCBI Taxonomy" id="717982"/>
    <lineage>
        <taxon>Eukaryota</taxon>
        <taxon>Fungi</taxon>
        <taxon>Dikarya</taxon>
        <taxon>Basidiomycota</taxon>
        <taxon>Agaricomycotina</taxon>
        <taxon>Agaricomycetes</taxon>
        <taxon>Auriculariales</taxon>
        <taxon>Auriculariaceae</taxon>
        <taxon>Auricularia</taxon>
    </lineage>
</organism>
<keyword evidence="2" id="KW-1185">Reference proteome</keyword>
<evidence type="ECO:0008006" key="3">
    <source>
        <dbReference type="Google" id="ProtNLM"/>
    </source>
</evidence>
<sequence length="707" mass="79006">MLPQNGGVNLFCAEERNDAQYLVWLGVYLAPTALRPKWAFVADHIFRSAMIKEHRKRMPDAGITNPFHQCWRPNLRKLPLTLRRLYRVAKKYGLVIDDPEIPETVKEQMSLWAHPAMPSLARGRRATNILRCLRTNHAIRTIEDLDEVAELDVPEHVNDIHCDCDNCEDDRSEGCRNPAACQEMAQAILAQLPERWNLSARQLTQAEDMRCTLEPPSVEELDNGETSTFDRDMRQDKELWELYRVFGNSIAVKPAPPEEIMQRDSGVAEQVDASGDALQVTVCSAMDQDNTDGASGGFAVMFSDVAMNGIWGHISDPDATHASAALDGIRAAAEYAPPERVLHVVTNSRGAARALTVHLKLHEKLGWTDVPKLSRAGRLTAAALRARPADTTITYVSKNRYKSWPEVRDTMLSARGVANGGEGYGEENNAHAESDRPGLALVGLTQRAAHRAIKQAKAASCPNRKATTTNLARIKEAIRDATGTAPKDSQIWEDLRREGLSRKTQNFIWKAIHGAHKVGEYFEKMPEPWKSYGRCASCDVPESMEHILTQCPDSGQETMWRLTAGLLKTKLITFDVNYGLILGCCSARIRGSAVADRLFKIAVSETAFLIWKIRCTHRIEHDSDPGHRLPEAELAARWEKAMELRLHQDLALTKYKNLRGRRPQNWVAQSTWRDDSDYRNSLYLKGKLIGPGVLVSIGSFKASLGIG</sequence>